<keyword evidence="3" id="KW-1185">Reference proteome</keyword>
<name>A0A8F6TZ62_9RHOB</name>
<dbReference type="Pfam" id="PF01935">
    <property type="entry name" value="DUF87"/>
    <property type="match status" value="1"/>
</dbReference>
<dbReference type="KEGG" id="gce:KYE46_08030"/>
<protein>
    <submittedName>
        <fullName evidence="2">Type IV secretion system DNA-binding domain-containing protein</fullName>
    </submittedName>
</protein>
<dbReference type="GO" id="GO:0003677">
    <property type="term" value="F:DNA binding"/>
    <property type="evidence" value="ECO:0007669"/>
    <property type="project" value="UniProtKB-KW"/>
</dbReference>
<feature type="domain" description="Helicase HerA central" evidence="1">
    <location>
        <begin position="32"/>
        <end position="72"/>
    </location>
</feature>
<sequence length="388" mass="42575">MRSVSSQFTTLGVASGRYRTVPVAQSMSDRLQHLFAIGQTGTGKSTLLRILIEQDVAAGRGMMLIDPHGDLALALHHSLERPHHYWDPADPACRLGYNPLTPAGPAVRPLITGGLIDALKKQWADAWGARMEHLLRYAVLALLESPAPDLRDIMRLYLEKDFRAQVLSCVSDPQVLSFWRDEFRAMNYTNAVDGVAPIANKLGAFLAHPLVRRAVCEPDQPLRLRQVMDNGETLVINLGKGRLGIDTAKVLGGLILASAMHAGLSRQVLAEAARRPFMLYVDEFHSFTTEAFADLLSEIRKYGIAVTLAQQYLGQSEDAVFAAIMGNVGSMLAFRVGPLDTPLLSRQLTDIPARDLIYQPNYRAFARLLVNGTPRAPFTLDTLAPGAD</sequence>
<dbReference type="CDD" id="cd01127">
    <property type="entry name" value="TrwB_TraG_TraD_VirD4"/>
    <property type="match status" value="1"/>
</dbReference>
<evidence type="ECO:0000313" key="3">
    <source>
        <dbReference type="Proteomes" id="UP000825009"/>
    </source>
</evidence>
<dbReference type="PANTHER" id="PTHR30121:SF11">
    <property type="entry name" value="AAA+ ATPASE DOMAIN-CONTAINING PROTEIN"/>
    <property type="match status" value="1"/>
</dbReference>
<gene>
    <name evidence="2" type="ORF">KYE46_08030</name>
</gene>
<accession>A0A8F6TZ62</accession>
<dbReference type="Proteomes" id="UP000825009">
    <property type="component" value="Chromosome"/>
</dbReference>
<proteinExistence type="predicted"/>
<dbReference type="PANTHER" id="PTHR30121">
    <property type="entry name" value="UNCHARACTERIZED PROTEIN YJGR-RELATED"/>
    <property type="match status" value="1"/>
</dbReference>
<dbReference type="AlphaFoldDB" id="A0A8F6TZ62"/>
<dbReference type="InterPro" id="IPR051162">
    <property type="entry name" value="T4SS_component"/>
</dbReference>
<reference evidence="2 3" key="1">
    <citation type="submission" date="2021-07" db="EMBL/GenBank/DDBJ databases">
        <title>A novel Jannaschia species isolated from marine dinoflagellate Ceratoperidinium margalefii.</title>
        <authorList>
            <person name="Jiang Y."/>
            <person name="Li Z."/>
        </authorList>
    </citation>
    <scope>NUCLEOTIDE SEQUENCE [LARGE SCALE GENOMIC DNA]</scope>
    <source>
        <strain evidence="2 3">J12C1-MA-4</strain>
    </source>
</reference>
<evidence type="ECO:0000313" key="2">
    <source>
        <dbReference type="EMBL" id="QXT41143.1"/>
    </source>
</evidence>
<keyword evidence="2" id="KW-0238">DNA-binding</keyword>
<dbReference type="InterPro" id="IPR002789">
    <property type="entry name" value="HerA_central"/>
</dbReference>
<evidence type="ECO:0000259" key="1">
    <source>
        <dbReference type="Pfam" id="PF01935"/>
    </source>
</evidence>
<dbReference type="EMBL" id="CP079194">
    <property type="protein sequence ID" value="QXT41143.1"/>
    <property type="molecule type" value="Genomic_DNA"/>
</dbReference>
<organism evidence="2 3">
    <name type="scientific">Gymnodinialimonas ceratoperidinii</name>
    <dbReference type="NCBI Taxonomy" id="2856823"/>
    <lineage>
        <taxon>Bacteria</taxon>
        <taxon>Pseudomonadati</taxon>
        <taxon>Pseudomonadota</taxon>
        <taxon>Alphaproteobacteria</taxon>
        <taxon>Rhodobacterales</taxon>
        <taxon>Paracoccaceae</taxon>
        <taxon>Gymnodinialimonas</taxon>
    </lineage>
</organism>